<comment type="function">
    <text evidence="8">Negative regulator of FtsZ ring formation; modulates the frequency and position of FtsZ ring formation. Inhibits FtsZ ring formation at polar sites. Interacts either with FtsZ or with one of its binding partners to promote depolymerization.</text>
</comment>
<keyword evidence="4 8" id="KW-0175">Coiled coil</keyword>
<dbReference type="EMBL" id="JBHTCO010000014">
    <property type="protein sequence ID" value="MFC7393636.1"/>
    <property type="molecule type" value="Genomic_DNA"/>
</dbReference>
<keyword evidence="6 8" id="KW-0717">Septation</keyword>
<dbReference type="Pfam" id="PF06160">
    <property type="entry name" value="EzrA"/>
    <property type="match status" value="1"/>
</dbReference>
<evidence type="ECO:0000256" key="4">
    <source>
        <dbReference type="ARBA" id="ARBA00023054"/>
    </source>
</evidence>
<comment type="caution">
    <text evidence="9">The sequence shown here is derived from an EMBL/GenBank/DDBJ whole genome shotgun (WGS) entry which is preliminary data.</text>
</comment>
<evidence type="ECO:0000256" key="2">
    <source>
        <dbReference type="ARBA" id="ARBA00022692"/>
    </source>
</evidence>
<evidence type="ECO:0000256" key="5">
    <source>
        <dbReference type="ARBA" id="ARBA00023136"/>
    </source>
</evidence>
<accession>A0ABW2PZB8</accession>
<evidence type="ECO:0000256" key="3">
    <source>
        <dbReference type="ARBA" id="ARBA00022989"/>
    </source>
</evidence>
<keyword evidence="2 8" id="KW-0812">Transmembrane</keyword>
<name>A0ABW2PZB8_9BACL</name>
<comment type="subcellular location">
    <subcellularLocation>
        <location evidence="8">Cell membrane</location>
        <topology evidence="8">Single-pass membrane protein</topology>
    </subcellularLocation>
    <text evidence="8">Colocalized with FtsZ to the nascent septal site.</text>
</comment>
<evidence type="ECO:0000313" key="9">
    <source>
        <dbReference type="EMBL" id="MFC7393636.1"/>
    </source>
</evidence>
<protein>
    <recommendedName>
        <fullName evidence="8">Septation ring formation regulator EzrA</fullName>
    </recommendedName>
</protein>
<keyword evidence="7 8" id="KW-0131">Cell cycle</keyword>
<comment type="similarity">
    <text evidence="8">Belongs to the EzrA family.</text>
</comment>
<dbReference type="InterPro" id="IPR010379">
    <property type="entry name" value="EzrA"/>
</dbReference>
<evidence type="ECO:0000256" key="6">
    <source>
        <dbReference type="ARBA" id="ARBA00023210"/>
    </source>
</evidence>
<keyword evidence="5 8" id="KW-0472">Membrane</keyword>
<evidence type="ECO:0000313" key="10">
    <source>
        <dbReference type="Proteomes" id="UP001596505"/>
    </source>
</evidence>
<reference evidence="10" key="1">
    <citation type="journal article" date="2019" name="Int. J. Syst. Evol. Microbiol.">
        <title>The Global Catalogue of Microorganisms (GCM) 10K type strain sequencing project: providing services to taxonomists for standard genome sequencing and annotation.</title>
        <authorList>
            <consortium name="The Broad Institute Genomics Platform"/>
            <consortium name="The Broad Institute Genome Sequencing Center for Infectious Disease"/>
            <person name="Wu L."/>
            <person name="Ma J."/>
        </authorList>
    </citation>
    <scope>NUCLEOTIDE SEQUENCE [LARGE SCALE GENOMIC DNA]</scope>
    <source>
        <strain evidence="10">CGMCC 1.16305</strain>
    </source>
</reference>
<keyword evidence="3 8" id="KW-1133">Transmembrane helix</keyword>
<feature type="coiled-coil region" evidence="8">
    <location>
        <begin position="356"/>
        <end position="411"/>
    </location>
</feature>
<keyword evidence="8" id="KW-1003">Cell membrane</keyword>
<organism evidence="9 10">
    <name type="scientific">Scopulibacillus cellulosilyticus</name>
    <dbReference type="NCBI Taxonomy" id="2665665"/>
    <lineage>
        <taxon>Bacteria</taxon>
        <taxon>Bacillati</taxon>
        <taxon>Bacillota</taxon>
        <taxon>Bacilli</taxon>
        <taxon>Bacillales</taxon>
        <taxon>Sporolactobacillaceae</taxon>
        <taxon>Scopulibacillus</taxon>
    </lineage>
</organism>
<feature type="topological domain" description="Cytoplasmic" evidence="8">
    <location>
        <begin position="23"/>
        <end position="558"/>
    </location>
</feature>
<evidence type="ECO:0000256" key="8">
    <source>
        <dbReference type="HAMAP-Rule" id="MF_00728"/>
    </source>
</evidence>
<proteinExistence type="inferred from homology"/>
<dbReference type="RefSeq" id="WP_380966151.1">
    <property type="nucleotide sequence ID" value="NZ_JBHTCO010000014.1"/>
</dbReference>
<keyword evidence="1 8" id="KW-0132">Cell division</keyword>
<keyword evidence="10" id="KW-1185">Reference proteome</keyword>
<gene>
    <name evidence="8 9" type="primary">ezrA</name>
    <name evidence="9" type="ORF">ACFQRG_11790</name>
</gene>
<feature type="topological domain" description="Extracellular" evidence="8">
    <location>
        <begin position="1"/>
        <end position="3"/>
    </location>
</feature>
<dbReference type="NCBIfam" id="NF003413">
    <property type="entry name" value="PRK04778.1-7"/>
    <property type="match status" value="1"/>
</dbReference>
<evidence type="ECO:0000256" key="1">
    <source>
        <dbReference type="ARBA" id="ARBA00022618"/>
    </source>
</evidence>
<sequence length="558" mass="65819">MFYIVLGIIIILILAVGYGTWMRRKTYSQIDKYESWKIDITNRQITEEISRVKELNVIGETEKKFESWRKIWDDIITTELPGVETMLFSAEEAADKYRFGRASQILKTVHEKLDQVESRIAAMLKDLHEVVDSEQQNREDIVEVNEAYHQIKKDLITKRSQLKDAAPYLENAVNQISQDLKSFHEENENGNYIKARDILLQIKNQLSVILNNIVEIPSLYKEIQINLPQQIKELHEGYHEMIEQGYVLRHLDIEKQLQEMGEQLAMFEKDIEQAEINEASEGVNNIQEHLDWLYQQLEREVYSRKHLLEAAPTLEQDLTIVRKKINELDKETEVVQQTYQIDKDDLKVHDDIDHAYLQLEKDFKEVDEVLKEKKEAFSIILEKVEAMREQVSALRDSADDFKEKIKTLRKDELVAKESVQDLKHKLLESRRIVQKSNLPGVPHSYATILEEAQESLLEVHEKLDKKPLEMATVQQVLDDATDKVNYVHEKTHEMVKACQLAEYLIQYGNRYRNRDPRVREELIRAEEYFRDYNYQDAFEIALSVIKPYEPDVLKRFEE</sequence>
<dbReference type="Proteomes" id="UP001596505">
    <property type="component" value="Unassembled WGS sequence"/>
</dbReference>
<evidence type="ECO:0000256" key="7">
    <source>
        <dbReference type="ARBA" id="ARBA00023306"/>
    </source>
</evidence>
<dbReference type="HAMAP" id="MF_00728">
    <property type="entry name" value="EzrA"/>
    <property type="match status" value="1"/>
</dbReference>